<organism evidence="1 2">
    <name type="scientific">Campylobacter magnus</name>
    <dbReference type="NCBI Taxonomy" id="3026462"/>
    <lineage>
        <taxon>Bacteria</taxon>
        <taxon>Pseudomonadati</taxon>
        <taxon>Campylobacterota</taxon>
        <taxon>Epsilonproteobacteria</taxon>
        <taxon>Campylobacterales</taxon>
        <taxon>Campylobacteraceae</taxon>
        <taxon>Campylobacter</taxon>
    </lineage>
</organism>
<dbReference type="EMBL" id="JAULJQ010000003">
    <property type="protein sequence ID" value="MDO2409199.1"/>
    <property type="molecule type" value="Genomic_DNA"/>
</dbReference>
<protein>
    <recommendedName>
        <fullName evidence="3">Transposase</fullName>
    </recommendedName>
</protein>
<proteinExistence type="predicted"/>
<reference evidence="1 2" key="1">
    <citation type="submission" date="2023-06" db="EMBL/GenBank/DDBJ databases">
        <title>Campylobacter magnum sp. nov., isolated from cecal contents of domestic pigs (Sus scrofa domesticus).</title>
        <authorList>
            <person name="Papic B."/>
            <person name="Gruntar I."/>
        </authorList>
    </citation>
    <scope>NUCLEOTIDE SEQUENCE [LARGE SCALE GENOMIC DNA]</scope>
    <source>
        <strain evidence="2">34484-21</strain>
    </source>
</reference>
<comment type="caution">
    <text evidence="1">The sequence shown here is derived from an EMBL/GenBank/DDBJ whole genome shotgun (WGS) entry which is preliminary data.</text>
</comment>
<accession>A0ABT8T679</accession>
<sequence>MAGYTKYAKKSILNNLEKTELDEYFSKSYNLPATQAAALIEADVDEFFS</sequence>
<dbReference type="Proteomes" id="UP001171111">
    <property type="component" value="Unassembled WGS sequence"/>
</dbReference>
<keyword evidence="2" id="KW-1185">Reference proteome</keyword>
<name>A0ABT8T679_9BACT</name>
<evidence type="ECO:0000313" key="2">
    <source>
        <dbReference type="Proteomes" id="UP001171111"/>
    </source>
</evidence>
<evidence type="ECO:0000313" key="1">
    <source>
        <dbReference type="EMBL" id="MDO2409199.1"/>
    </source>
</evidence>
<dbReference type="RefSeq" id="WP_302244041.1">
    <property type="nucleotide sequence ID" value="NZ_JAULJQ010000003.1"/>
</dbReference>
<evidence type="ECO:0008006" key="3">
    <source>
        <dbReference type="Google" id="ProtNLM"/>
    </source>
</evidence>
<gene>
    <name evidence="1" type="ORF">Q2362_03675</name>
</gene>